<protein>
    <recommendedName>
        <fullName evidence="3">SHS2 domain-containing protein</fullName>
    </recommendedName>
</protein>
<dbReference type="SUPFAM" id="SSF53067">
    <property type="entry name" value="Actin-like ATPase domain"/>
    <property type="match status" value="2"/>
</dbReference>
<dbReference type="InterPro" id="IPR005883">
    <property type="entry name" value="PilM"/>
</dbReference>
<dbReference type="CDD" id="cd24049">
    <property type="entry name" value="ASKHA_NBD_PilM"/>
    <property type="match status" value="1"/>
</dbReference>
<evidence type="ECO:0000313" key="1">
    <source>
        <dbReference type="EMBL" id="PIP23794.1"/>
    </source>
</evidence>
<dbReference type="Pfam" id="PF11104">
    <property type="entry name" value="PilM_2"/>
    <property type="match status" value="1"/>
</dbReference>
<accession>A0A2G9YX30</accession>
<evidence type="ECO:0008006" key="3">
    <source>
        <dbReference type="Google" id="ProtNLM"/>
    </source>
</evidence>
<reference evidence="1 2" key="1">
    <citation type="submission" date="2017-09" db="EMBL/GenBank/DDBJ databases">
        <title>Depth-based differentiation of microbial function through sediment-hosted aquifers and enrichment of novel symbionts in the deep terrestrial subsurface.</title>
        <authorList>
            <person name="Probst A.J."/>
            <person name="Ladd B."/>
            <person name="Jarett J.K."/>
            <person name="Geller-Mcgrath D.E."/>
            <person name="Sieber C.M."/>
            <person name="Emerson J.B."/>
            <person name="Anantharaman K."/>
            <person name="Thomas B.C."/>
            <person name="Malmstrom R."/>
            <person name="Stieglmeier M."/>
            <person name="Klingl A."/>
            <person name="Woyke T."/>
            <person name="Ryan C.M."/>
            <person name="Banfield J.F."/>
        </authorList>
    </citation>
    <scope>NUCLEOTIDE SEQUENCE [LARGE SCALE GENOMIC DNA]</scope>
    <source>
        <strain evidence="1">CG23_combo_of_CG06-09_8_20_14_all_38_19</strain>
    </source>
</reference>
<dbReference type="PIRSF" id="PIRSF019169">
    <property type="entry name" value="PilM"/>
    <property type="match status" value="1"/>
</dbReference>
<dbReference type="Gene3D" id="3.30.1490.300">
    <property type="match status" value="1"/>
</dbReference>
<comment type="caution">
    <text evidence="1">The sequence shown here is derived from an EMBL/GenBank/DDBJ whole genome shotgun (WGS) entry which is preliminary data.</text>
</comment>
<name>A0A2G9YX30_9BACT</name>
<dbReference type="PANTHER" id="PTHR32432:SF3">
    <property type="entry name" value="ETHANOLAMINE UTILIZATION PROTEIN EUTJ"/>
    <property type="match status" value="1"/>
</dbReference>
<dbReference type="EMBL" id="PCRP01000021">
    <property type="protein sequence ID" value="PIP23794.1"/>
    <property type="molecule type" value="Genomic_DNA"/>
</dbReference>
<dbReference type="InterPro" id="IPR043129">
    <property type="entry name" value="ATPase_NBD"/>
</dbReference>
<proteinExistence type="predicted"/>
<dbReference type="AlphaFoldDB" id="A0A2G9YX30"/>
<dbReference type="NCBIfam" id="TIGR01175">
    <property type="entry name" value="pilM"/>
    <property type="match status" value="1"/>
</dbReference>
<dbReference type="Proteomes" id="UP000230273">
    <property type="component" value="Unassembled WGS sequence"/>
</dbReference>
<dbReference type="PANTHER" id="PTHR32432">
    <property type="entry name" value="CELL DIVISION PROTEIN FTSA-RELATED"/>
    <property type="match status" value="1"/>
</dbReference>
<gene>
    <name evidence="1" type="ORF">COX36_01360</name>
</gene>
<dbReference type="InterPro" id="IPR050696">
    <property type="entry name" value="FtsA/MreB"/>
</dbReference>
<dbReference type="Gene3D" id="3.30.420.40">
    <property type="match status" value="2"/>
</dbReference>
<evidence type="ECO:0000313" key="2">
    <source>
        <dbReference type="Proteomes" id="UP000230273"/>
    </source>
</evidence>
<organism evidence="1 2">
    <name type="scientific">Candidatus Nealsonbacteria bacterium CG23_combo_of_CG06-09_8_20_14_all_38_19</name>
    <dbReference type="NCBI Taxonomy" id="1974721"/>
    <lineage>
        <taxon>Bacteria</taxon>
        <taxon>Candidatus Nealsoniibacteriota</taxon>
    </lineage>
</organism>
<sequence>MLNFFPFKVFPKNSLGVDIGTSSVKIAELSKSGSRIKLEGYGELKAPAFYEGAFRTFEKSTLLLSSSDVAKAIMAIIDEAKMRSKAATFSIPDFSSFFTTFELPQMSESELPQAVRFEARQHIPLPLGEVILDWQIIKGKLKDAKSERLRILLVAVPNEVIYQYQEIATLSGLKFRYLEAEAFGLVRSLVHQDDSKLRIIIDVGAQSTTISVVDSRILQTSYSLDISGNELTRVLAKGLNIDFKEAEKLKENEGLKSSEKKVAETLSPLVDLIIVETEKIAQNCKESEGRNVEEIILAGGSANMPGLKDQFFFRLKRNIVIADPISPLFYPPVLEKTIKRMGPSFAVAVGMAERGLE</sequence>